<dbReference type="InterPro" id="IPR004199">
    <property type="entry name" value="B-gal_small/dom_5"/>
</dbReference>
<dbReference type="InterPro" id="IPR036156">
    <property type="entry name" value="Beta-gal/glucu_dom_sf"/>
</dbReference>
<dbReference type="Proteomes" id="UP000030753">
    <property type="component" value="Unassembled WGS sequence"/>
</dbReference>
<dbReference type="InterPro" id="IPR050347">
    <property type="entry name" value="Bact_Beta-galactosidase"/>
</dbReference>
<dbReference type="Pfam" id="PF00703">
    <property type="entry name" value="Glyco_hydro_2"/>
    <property type="match status" value="1"/>
</dbReference>
<proteinExistence type="inferred from homology"/>
<dbReference type="FunFam" id="3.20.20.80:FF:000018">
    <property type="entry name" value="Beta-galactosidase"/>
    <property type="match status" value="1"/>
</dbReference>
<accession>W9HTE3</accession>
<dbReference type="Pfam" id="PF02836">
    <property type="entry name" value="Glyco_hydro_2_C"/>
    <property type="match status" value="1"/>
</dbReference>
<dbReference type="GO" id="GO:0005990">
    <property type="term" value="P:lactose catabolic process"/>
    <property type="evidence" value="ECO:0007669"/>
    <property type="project" value="TreeGrafter"/>
</dbReference>
<dbReference type="SUPFAM" id="SSF74650">
    <property type="entry name" value="Galactose mutarotase-like"/>
    <property type="match status" value="1"/>
</dbReference>
<evidence type="ECO:0000256" key="2">
    <source>
        <dbReference type="ARBA" id="ARBA00022801"/>
    </source>
</evidence>
<dbReference type="AlphaFoldDB" id="W9HTE3"/>
<dbReference type="InterPro" id="IPR011013">
    <property type="entry name" value="Gal_mutarotase_sf_dom"/>
</dbReference>
<dbReference type="GO" id="GO:0030246">
    <property type="term" value="F:carbohydrate binding"/>
    <property type="evidence" value="ECO:0007669"/>
    <property type="project" value="InterPro"/>
</dbReference>
<dbReference type="Gene3D" id="3.20.20.80">
    <property type="entry name" value="Glycosidases"/>
    <property type="match status" value="1"/>
</dbReference>
<organism evidence="6 7">
    <name type="scientific">Fusarium oxysporum NRRL 32931</name>
    <dbReference type="NCBI Taxonomy" id="660029"/>
    <lineage>
        <taxon>Eukaryota</taxon>
        <taxon>Fungi</taxon>
        <taxon>Dikarya</taxon>
        <taxon>Ascomycota</taxon>
        <taxon>Pezizomycotina</taxon>
        <taxon>Sordariomycetes</taxon>
        <taxon>Hypocreomycetidae</taxon>
        <taxon>Hypocreales</taxon>
        <taxon>Nectriaceae</taxon>
        <taxon>Fusarium</taxon>
        <taxon>Fusarium oxysporum species complex</taxon>
    </lineage>
</organism>
<dbReference type="PANTHER" id="PTHR46323:SF1">
    <property type="entry name" value="LACTASE"/>
    <property type="match status" value="1"/>
</dbReference>
<dbReference type="InterPro" id="IPR008979">
    <property type="entry name" value="Galactose-bd-like_sf"/>
</dbReference>
<feature type="domain" description="Beta galactosidase small chain/" evidence="5">
    <location>
        <begin position="798"/>
        <end position="1082"/>
    </location>
</feature>
<protein>
    <recommendedName>
        <fullName evidence="4">Lactase</fullName>
    </recommendedName>
</protein>
<dbReference type="SUPFAM" id="SSF49303">
    <property type="entry name" value="beta-Galactosidase/glucuronidase domain"/>
    <property type="match status" value="2"/>
</dbReference>
<gene>
    <name evidence="6" type="ORF">FOYG_13276</name>
</gene>
<evidence type="ECO:0000313" key="6">
    <source>
        <dbReference type="EMBL" id="EWY83461.1"/>
    </source>
</evidence>
<sequence>MRGCAIVKEEIKIKVQKFLRLGLSIHFNRLSFIVKMGDSIQQEPKGIPLQEDPSRPDYINEAVFRRNTLPTRSYHIPDTSISLNGTWDFSLAGTVLEAPEPGAKDVAYGQIQVPGHWQLQGHGKPWYTNVQYPIPVCPPYVPTENPTGTYRREFHVPTGWAADSQLRLRFDGVDSAYHIWVNGTLIGYAQGSRNPSEFDVSSFVNREGANELFVRVYQWSDATYIEDQDQWWLSGIFRDVYLISFPAARVDDFFLTPHLDTDYKNARLNASVDVSAQKGVIVELIVSELAKNGGAVIGSTETSFDGQSKVTLSLYVEDPKKWTAETPYLYSAEITLKSEDKQTVLHKVQQRVGFRTVELKDGLMKVNGKRIRLRGVNRHEHHPLLGRSVPLEFAKRDLLIMKKHNINALRCAHQPHDPRVLDLCDEYGLWVMAEADLECHGFYDAVARPLDIPESMDYGERKKLAFGKAAEFTSNNPKWKDAYLDRIRAVLNRDKNHASVIMWSFGNEAFYGDNHREMFKYATEADPSRLIHYEGDMEAETTHMYSYMYPTVDRLIKYAEEEGVKDGKYEKPIVLCEYGHAMGNGPGWLEDYEQAFRDYPRLQGGFIWEWANHGLWKDDHEGAGYYAYGGDFGDTPNDGTFVMDGLLNSQHEPTPGLTEFKKVIQPVGFSFKDGELKIENWHDFAGLDHLTASYKVEQFGQESTLIHSGSFDISEIPAGEARSVSLPVDAKRYNKDNEVYLTVTLSLKHSTAWAPAGHEIAWYQQQLQAPQTDAKVALAASNTLTSKLSVAEKGATVSVFGKNFEFVFDRAYGALKSWVSNNVTLLTFDPKTQAAIIPSFWRPKTDNDVPGAVPYWERFGVEQLQSQLRSFSVDASNSDKLVVKSHTFITPPVLFWGWDCEIEYTVYLTGALSVNVTRLSPTGSFPEHVPRIGLNLYGSKTLEHVKWLGRGPGESYPDKKDSQRVGIWNAESVSELQTPYDVPQENGNREDTRWVSLRDSKSPSFGLRATRLDGKDFSFLASHHRDTTIHEARHPPDLKEDDAVFIRLDSKVAGVGSGACGPAVREDLMVKTEETTFGFLLEPL</sequence>
<dbReference type="InterPro" id="IPR014718">
    <property type="entry name" value="GH-type_carb-bd"/>
</dbReference>
<dbReference type="InterPro" id="IPR006102">
    <property type="entry name" value="Ig-like_GH2"/>
</dbReference>
<dbReference type="Pfam" id="PF16353">
    <property type="entry name" value="LacZ_4"/>
    <property type="match status" value="1"/>
</dbReference>
<name>W9HTE3_FUSOX</name>
<dbReference type="Gene3D" id="2.60.40.10">
    <property type="entry name" value="Immunoglobulins"/>
    <property type="match status" value="2"/>
</dbReference>
<dbReference type="InterPro" id="IPR006101">
    <property type="entry name" value="Glyco_hydro_2"/>
</dbReference>
<evidence type="ECO:0000313" key="7">
    <source>
        <dbReference type="Proteomes" id="UP000030753"/>
    </source>
</evidence>
<evidence type="ECO:0000256" key="1">
    <source>
        <dbReference type="ARBA" id="ARBA00007401"/>
    </source>
</evidence>
<dbReference type="GO" id="GO:0004565">
    <property type="term" value="F:beta-galactosidase activity"/>
    <property type="evidence" value="ECO:0007669"/>
    <property type="project" value="InterPro"/>
</dbReference>
<dbReference type="SUPFAM" id="SSF49785">
    <property type="entry name" value="Galactose-binding domain-like"/>
    <property type="match status" value="1"/>
</dbReference>
<dbReference type="Pfam" id="PF02837">
    <property type="entry name" value="Glyco_hydro_2_N"/>
    <property type="match status" value="1"/>
</dbReference>
<evidence type="ECO:0000256" key="3">
    <source>
        <dbReference type="ARBA" id="ARBA00023295"/>
    </source>
</evidence>
<dbReference type="InterPro" id="IPR017853">
    <property type="entry name" value="GH"/>
</dbReference>
<keyword evidence="3" id="KW-0326">Glycosidase</keyword>
<evidence type="ECO:0000256" key="4">
    <source>
        <dbReference type="ARBA" id="ARBA00032230"/>
    </source>
</evidence>
<dbReference type="GO" id="GO:0009341">
    <property type="term" value="C:beta-galactosidase complex"/>
    <property type="evidence" value="ECO:0007669"/>
    <property type="project" value="InterPro"/>
</dbReference>
<dbReference type="SMART" id="SM01038">
    <property type="entry name" value="Bgal_small_N"/>
    <property type="match status" value="1"/>
</dbReference>
<dbReference type="Gene3D" id="2.70.98.10">
    <property type="match status" value="1"/>
</dbReference>
<dbReference type="HOGENOM" id="CLU_002346_0_0_1"/>
<dbReference type="InterPro" id="IPR013783">
    <property type="entry name" value="Ig-like_fold"/>
</dbReference>
<dbReference type="InterPro" id="IPR006104">
    <property type="entry name" value="Glyco_hydro_2_N"/>
</dbReference>
<dbReference type="InterPro" id="IPR032312">
    <property type="entry name" value="LacZ_4"/>
</dbReference>
<dbReference type="Gene3D" id="2.60.120.260">
    <property type="entry name" value="Galactose-binding domain-like"/>
    <property type="match status" value="1"/>
</dbReference>
<dbReference type="OrthoDB" id="408320at2759"/>
<dbReference type="SUPFAM" id="SSF51445">
    <property type="entry name" value="(Trans)glycosidases"/>
    <property type="match status" value="1"/>
</dbReference>
<dbReference type="EMBL" id="JH717847">
    <property type="protein sequence ID" value="EWY83461.1"/>
    <property type="molecule type" value="Genomic_DNA"/>
</dbReference>
<dbReference type="InterPro" id="IPR023232">
    <property type="entry name" value="Glyco_hydro_2_AS"/>
</dbReference>
<dbReference type="PROSITE" id="PS00608">
    <property type="entry name" value="GLYCOSYL_HYDROL_F2_2"/>
    <property type="match status" value="1"/>
</dbReference>
<dbReference type="PANTHER" id="PTHR46323">
    <property type="entry name" value="BETA-GALACTOSIDASE"/>
    <property type="match status" value="1"/>
</dbReference>
<reference evidence="6 7" key="1">
    <citation type="submission" date="2011-06" db="EMBL/GenBank/DDBJ databases">
        <title>The Genome Sequence of Fusarium oxysporum FOSC 3-a.</title>
        <authorList>
            <consortium name="The Broad Institute Genome Sequencing Platform"/>
            <person name="Ma L.-J."/>
            <person name="Gale L.R."/>
            <person name="Schwartz D.C."/>
            <person name="Zhou S."/>
            <person name="Corby-Kistler H."/>
            <person name="Young S.K."/>
            <person name="Zeng Q."/>
            <person name="Gargeya S."/>
            <person name="Fitzgerald M."/>
            <person name="Haas B."/>
            <person name="Abouelleil A."/>
            <person name="Alvarado L."/>
            <person name="Arachchi H.M."/>
            <person name="Berlin A."/>
            <person name="Brown A."/>
            <person name="Chapman S.B."/>
            <person name="Chen Z."/>
            <person name="Dunbar C."/>
            <person name="Freedman E."/>
            <person name="Gearin G."/>
            <person name="Gellesch M."/>
            <person name="Goldberg J."/>
            <person name="Griggs A."/>
            <person name="Gujja S."/>
            <person name="Heiman D."/>
            <person name="Howarth C."/>
            <person name="Larson L."/>
            <person name="Lui A."/>
            <person name="MacDonald P.J.P."/>
            <person name="Mehta T."/>
            <person name="Montmayeur A."/>
            <person name="Murphy C."/>
            <person name="Neiman D."/>
            <person name="Pearson M."/>
            <person name="Priest M."/>
            <person name="Roberts A."/>
            <person name="Saif S."/>
            <person name="Shea T."/>
            <person name="Shenoy N."/>
            <person name="Sisk P."/>
            <person name="Stolte C."/>
            <person name="Sykes S."/>
            <person name="Wortman J."/>
            <person name="Nusbaum C."/>
            <person name="Birren B."/>
        </authorList>
    </citation>
    <scope>NUCLEOTIDE SEQUENCE [LARGE SCALE GENOMIC DNA]</scope>
    <source>
        <strain evidence="7">FOSC 3-a</strain>
    </source>
</reference>
<dbReference type="InterPro" id="IPR006103">
    <property type="entry name" value="Glyco_hydro_2_cat"/>
</dbReference>
<dbReference type="PRINTS" id="PR00132">
    <property type="entry name" value="GLHYDRLASE2"/>
</dbReference>
<comment type="similarity">
    <text evidence="1">Belongs to the glycosyl hydrolase 2 family.</text>
</comment>
<evidence type="ECO:0000259" key="5">
    <source>
        <dbReference type="SMART" id="SM01038"/>
    </source>
</evidence>
<dbReference type="Pfam" id="PF02929">
    <property type="entry name" value="Bgal_small_N"/>
    <property type="match status" value="1"/>
</dbReference>
<keyword evidence="2" id="KW-0378">Hydrolase</keyword>